<dbReference type="Pfam" id="PF00534">
    <property type="entry name" value="Glycos_transf_1"/>
    <property type="match status" value="1"/>
</dbReference>
<dbReference type="OMA" id="CKLIIDW"/>
<dbReference type="GeneID" id="27692409"/>
<dbReference type="eggNOG" id="KOG2941">
    <property type="taxonomic scope" value="Eukaryota"/>
</dbReference>
<feature type="transmembrane region" description="Helical" evidence="16">
    <location>
        <begin position="6"/>
        <end position="27"/>
    </location>
</feature>
<dbReference type="VEuPathDB" id="FungiDB:SPPG_09284"/>
<keyword evidence="9 16" id="KW-1133">Transmembrane helix</keyword>
<dbReference type="AlphaFoldDB" id="A0A0L0HCK0"/>
<sequence>MDLAWKVIVLVGAHILAILLALSWIRLRAAPGKKERVVVLVLGDIGRSPRMQYHCLSLDKHGFDIHLVGYKGKEPLHSIQNSKGISIHYIDAPRKLSASSSPFLYIGQAAVRILSQLWQLIDVLLFRIKTPGHILVQNPPAIPTLIIVQFIRAALGSNLIIDWHNFGYSIMALTLGQKASVVRLARWYERTLGAFATAHLCVSKAMASEIRDGLHARGKIAILYDRPPEDFRRLSLEEIHEFTSQYDWRGDELKHGVEDRAASSPFTSLTTSGCQFRANRPKLVVSSTSWTEDEDFGILLDAVSRYDEEARRLEKSASERLSSIVIVITGRGPLLHFYKEKIRNLKLQYVEIKTAWLSAEHYPLLLGSADLGISLHTSSSGVDLPMKIVDMFGCGLPACAIGYQCLDELVVDGQNGRIFWSAEELCEQIKDLLHSPESLERLRAGTIEFQKRRWHTEWTQHAKCLFDL</sequence>
<keyword evidence="7 16" id="KW-0812">Transmembrane</keyword>
<dbReference type="RefSeq" id="XP_016607305.1">
    <property type="nucleotide sequence ID" value="XM_016757442.1"/>
</dbReference>
<dbReference type="GO" id="GO:0004578">
    <property type="term" value="F:chitobiosyldiphosphodolichol beta-mannosyltransferase activity"/>
    <property type="evidence" value="ECO:0007669"/>
    <property type="project" value="UniProtKB-EC"/>
</dbReference>
<evidence type="ECO:0000256" key="13">
    <source>
        <dbReference type="ARBA" id="ARBA00031566"/>
    </source>
</evidence>
<dbReference type="Proteomes" id="UP000053201">
    <property type="component" value="Unassembled WGS sequence"/>
</dbReference>
<evidence type="ECO:0000313" key="20">
    <source>
        <dbReference type="Proteomes" id="UP000053201"/>
    </source>
</evidence>
<evidence type="ECO:0000256" key="3">
    <source>
        <dbReference type="ARBA" id="ARBA00012611"/>
    </source>
</evidence>
<comment type="catalytic activity">
    <reaction evidence="15">
        <text>an N,N'-diacetylchitobiosyl-diphospho-di-trans,poly-cis-dolichol + GDP-alpha-D-mannose = a beta-D-Man-(1-&gt;4)-beta-D-GlcNAc-(1-&gt;4)-alpha-D-GlcNAc-diphospho-di-trans,poly-cis-dolichol + GDP + H(+)</text>
        <dbReference type="Rhea" id="RHEA:13865"/>
        <dbReference type="Rhea" id="RHEA-COMP:19510"/>
        <dbReference type="Rhea" id="RHEA-COMP:19511"/>
        <dbReference type="ChEBI" id="CHEBI:15378"/>
        <dbReference type="ChEBI" id="CHEBI:57269"/>
        <dbReference type="ChEBI" id="CHEBI:57527"/>
        <dbReference type="ChEBI" id="CHEBI:58189"/>
        <dbReference type="ChEBI" id="CHEBI:58472"/>
        <dbReference type="EC" id="2.4.1.142"/>
    </reaction>
    <physiologicalReaction direction="left-to-right" evidence="15">
        <dbReference type="Rhea" id="RHEA:13866"/>
    </physiologicalReaction>
</comment>
<dbReference type="EC" id="2.4.1.142" evidence="3"/>
<name>A0A0L0HCK0_SPIPD</name>
<dbReference type="InParanoid" id="A0A0L0HCK0"/>
<comment type="pathway">
    <text evidence="2">Protein modification; protein glycosylation.</text>
</comment>
<evidence type="ECO:0000256" key="14">
    <source>
        <dbReference type="ARBA" id="ARBA00033088"/>
    </source>
</evidence>
<evidence type="ECO:0000256" key="7">
    <source>
        <dbReference type="ARBA" id="ARBA00022692"/>
    </source>
</evidence>
<dbReference type="EMBL" id="KQ257458">
    <property type="protein sequence ID" value="KNC99265.1"/>
    <property type="molecule type" value="Genomic_DNA"/>
</dbReference>
<dbReference type="InterPro" id="IPR026051">
    <property type="entry name" value="ALG1-like"/>
</dbReference>
<evidence type="ECO:0000256" key="15">
    <source>
        <dbReference type="ARBA" id="ARBA00045071"/>
    </source>
</evidence>
<proteinExistence type="predicted"/>
<evidence type="ECO:0000313" key="19">
    <source>
        <dbReference type="EMBL" id="KNC99265.1"/>
    </source>
</evidence>
<evidence type="ECO:0000256" key="8">
    <source>
        <dbReference type="ARBA" id="ARBA00022824"/>
    </source>
</evidence>
<evidence type="ECO:0000256" key="16">
    <source>
        <dbReference type="SAM" id="Phobius"/>
    </source>
</evidence>
<accession>A0A0L0HCK0</accession>
<keyword evidence="8" id="KW-0256">Endoplasmic reticulum</keyword>
<dbReference type="Pfam" id="PF13579">
    <property type="entry name" value="Glyco_trans_4_4"/>
    <property type="match status" value="1"/>
</dbReference>
<comment type="function">
    <text evidence="11">Participates in the formation of the lipid-linked precursor oligosaccharide for N-glycosylation. Involved in assembling the dolichol-pyrophosphate-GlcNAc(2)-Man(5) intermediate on the cytoplasmic surface of the ER.</text>
</comment>
<evidence type="ECO:0000256" key="6">
    <source>
        <dbReference type="ARBA" id="ARBA00022679"/>
    </source>
</evidence>
<dbReference type="OrthoDB" id="614844at2759"/>
<organism evidence="19 20">
    <name type="scientific">Spizellomyces punctatus (strain DAOM BR117)</name>
    <dbReference type="NCBI Taxonomy" id="645134"/>
    <lineage>
        <taxon>Eukaryota</taxon>
        <taxon>Fungi</taxon>
        <taxon>Fungi incertae sedis</taxon>
        <taxon>Chytridiomycota</taxon>
        <taxon>Chytridiomycota incertae sedis</taxon>
        <taxon>Chytridiomycetes</taxon>
        <taxon>Spizellomycetales</taxon>
        <taxon>Spizellomycetaceae</taxon>
        <taxon>Spizellomyces</taxon>
    </lineage>
</organism>
<gene>
    <name evidence="19" type="ORF">SPPG_09284</name>
</gene>
<feature type="domain" description="Glycosyl transferase family 1" evidence="17">
    <location>
        <begin position="316"/>
        <end position="444"/>
    </location>
</feature>
<protein>
    <recommendedName>
        <fullName evidence="4">Chitobiosyldiphosphodolichol beta-mannosyltransferase</fullName>
        <ecNumber evidence="3">2.4.1.142</ecNumber>
    </recommendedName>
    <alternativeName>
        <fullName evidence="13">Beta-1,4-mannosyltransferase</fullName>
    </alternativeName>
    <alternativeName>
        <fullName evidence="14">GDP-Man:GlcNAc2-PP-dolichol mannosyltransferase</fullName>
    </alternativeName>
    <alternativeName>
        <fullName evidence="12">GDP-mannose-dolichol diphosphochitobiose mannosyltransferase</fullName>
    </alternativeName>
</protein>
<evidence type="ECO:0000256" key="4">
    <source>
        <dbReference type="ARBA" id="ARBA00015841"/>
    </source>
</evidence>
<feature type="domain" description="Glycosyltransferase subfamily 4-like N-terminal" evidence="18">
    <location>
        <begin position="56"/>
        <end position="220"/>
    </location>
</feature>
<evidence type="ECO:0000256" key="2">
    <source>
        <dbReference type="ARBA" id="ARBA00004922"/>
    </source>
</evidence>
<keyword evidence="5" id="KW-0328">Glycosyltransferase</keyword>
<reference evidence="19 20" key="1">
    <citation type="submission" date="2009-08" db="EMBL/GenBank/DDBJ databases">
        <title>The Genome Sequence of Spizellomyces punctatus strain DAOM BR117.</title>
        <authorList>
            <consortium name="The Broad Institute Genome Sequencing Platform"/>
            <person name="Russ C."/>
            <person name="Cuomo C."/>
            <person name="Shea T."/>
            <person name="Young S.K."/>
            <person name="Zeng Q."/>
            <person name="Koehrsen M."/>
            <person name="Haas B."/>
            <person name="Borodovsky M."/>
            <person name="Guigo R."/>
            <person name="Alvarado L."/>
            <person name="Berlin A."/>
            <person name="Bochicchio J."/>
            <person name="Borenstein D."/>
            <person name="Chapman S."/>
            <person name="Chen Z."/>
            <person name="Engels R."/>
            <person name="Freedman E."/>
            <person name="Gellesch M."/>
            <person name="Goldberg J."/>
            <person name="Griggs A."/>
            <person name="Gujja S."/>
            <person name="Heiman D."/>
            <person name="Hepburn T."/>
            <person name="Howarth C."/>
            <person name="Jen D."/>
            <person name="Larson L."/>
            <person name="Lewis B."/>
            <person name="Mehta T."/>
            <person name="Park D."/>
            <person name="Pearson M."/>
            <person name="Roberts A."/>
            <person name="Saif S."/>
            <person name="Shenoy N."/>
            <person name="Sisk P."/>
            <person name="Stolte C."/>
            <person name="Sykes S."/>
            <person name="Thomson T."/>
            <person name="Walk T."/>
            <person name="White J."/>
            <person name="Yandava C."/>
            <person name="Burger G."/>
            <person name="Gray M.W."/>
            <person name="Holland P.W.H."/>
            <person name="King N."/>
            <person name="Lang F.B.F."/>
            <person name="Roger A.J."/>
            <person name="Ruiz-Trillo I."/>
            <person name="Lander E."/>
            <person name="Nusbaum C."/>
        </authorList>
    </citation>
    <scope>NUCLEOTIDE SEQUENCE [LARGE SCALE GENOMIC DNA]</scope>
    <source>
        <strain evidence="19 20">DAOM BR117</strain>
    </source>
</reference>
<keyword evidence="6" id="KW-0808">Transferase</keyword>
<dbReference type="PANTHER" id="PTHR13036:SF0">
    <property type="entry name" value="CHITOBIOSYLDIPHOSPHODOLICHOL BETA-MANNOSYLTRANSFERASE"/>
    <property type="match status" value="1"/>
</dbReference>
<dbReference type="InterPro" id="IPR028098">
    <property type="entry name" value="Glyco_trans_4-like_N"/>
</dbReference>
<evidence type="ECO:0000256" key="1">
    <source>
        <dbReference type="ARBA" id="ARBA00004389"/>
    </source>
</evidence>
<dbReference type="FunCoup" id="A0A0L0HCK0">
    <property type="interactions" value="564"/>
</dbReference>
<evidence type="ECO:0000256" key="12">
    <source>
        <dbReference type="ARBA" id="ARBA00031434"/>
    </source>
</evidence>
<evidence type="ECO:0000259" key="18">
    <source>
        <dbReference type="Pfam" id="PF13579"/>
    </source>
</evidence>
<evidence type="ECO:0000259" key="17">
    <source>
        <dbReference type="Pfam" id="PF00534"/>
    </source>
</evidence>
<evidence type="ECO:0000256" key="9">
    <source>
        <dbReference type="ARBA" id="ARBA00022989"/>
    </source>
</evidence>
<keyword evidence="10 16" id="KW-0472">Membrane</keyword>
<comment type="subcellular location">
    <subcellularLocation>
        <location evidence="1">Endoplasmic reticulum membrane</location>
        <topology evidence="1">Single-pass membrane protein</topology>
    </subcellularLocation>
</comment>
<dbReference type="PANTHER" id="PTHR13036">
    <property type="entry name" value="BETA1,4 MANNOSYLTRANSFERASE"/>
    <property type="match status" value="1"/>
</dbReference>
<dbReference type="STRING" id="645134.A0A0L0HCK0"/>
<evidence type="ECO:0000256" key="10">
    <source>
        <dbReference type="ARBA" id="ARBA00023136"/>
    </source>
</evidence>
<dbReference type="Gene3D" id="3.40.50.2000">
    <property type="entry name" value="Glycogen Phosphorylase B"/>
    <property type="match status" value="2"/>
</dbReference>
<dbReference type="SUPFAM" id="SSF53756">
    <property type="entry name" value="UDP-Glycosyltransferase/glycogen phosphorylase"/>
    <property type="match status" value="1"/>
</dbReference>
<dbReference type="InterPro" id="IPR001296">
    <property type="entry name" value="Glyco_trans_1"/>
</dbReference>
<evidence type="ECO:0000256" key="5">
    <source>
        <dbReference type="ARBA" id="ARBA00022676"/>
    </source>
</evidence>
<evidence type="ECO:0000256" key="11">
    <source>
        <dbReference type="ARBA" id="ARBA00024899"/>
    </source>
</evidence>
<keyword evidence="20" id="KW-1185">Reference proteome</keyword>
<dbReference type="GO" id="GO:0005789">
    <property type="term" value="C:endoplasmic reticulum membrane"/>
    <property type="evidence" value="ECO:0007669"/>
    <property type="project" value="UniProtKB-SubCell"/>
</dbReference>